<accession>A0A1M5EX76</accession>
<name>A0A1M5EX76_9BACT</name>
<dbReference type="AlphaFoldDB" id="A0A1M5EX76"/>
<evidence type="ECO:0000313" key="1">
    <source>
        <dbReference type="EMBL" id="SHF83789.1"/>
    </source>
</evidence>
<keyword evidence="2" id="KW-1185">Reference proteome</keyword>
<gene>
    <name evidence="1" type="ORF">SAMN02745206_02746</name>
</gene>
<dbReference type="Proteomes" id="UP000184076">
    <property type="component" value="Unassembled WGS sequence"/>
</dbReference>
<proteinExistence type="predicted"/>
<reference evidence="2" key="1">
    <citation type="submission" date="2016-11" db="EMBL/GenBank/DDBJ databases">
        <authorList>
            <person name="Varghese N."/>
            <person name="Submissions S."/>
        </authorList>
    </citation>
    <scope>NUCLEOTIDE SEQUENCE [LARGE SCALE GENOMIC DNA]</scope>
    <source>
        <strain evidence="2">DSM 9756</strain>
    </source>
</reference>
<evidence type="ECO:0000313" key="2">
    <source>
        <dbReference type="Proteomes" id="UP000184076"/>
    </source>
</evidence>
<dbReference type="EMBL" id="FQVB01000029">
    <property type="protein sequence ID" value="SHF83789.1"/>
    <property type="molecule type" value="Genomic_DNA"/>
</dbReference>
<protein>
    <submittedName>
        <fullName evidence="1">Uncharacterized protein</fullName>
    </submittedName>
</protein>
<dbReference type="STRING" id="1121391.SAMN02745206_02746"/>
<sequence length="149" mass="17248">MGRSAGDAMAREYRPNVREMSVISRLDQAKEAQRARALQLLRDHMDALSDRIATKLIETKLVETTSKSELEGQIHWCLENLLNAEEFDVQYQVANVRDLVPRPHFVSLYVTAYIIEKLIDHRCIVDVYGTDEEIYRCVNAQVIRFIPLQ</sequence>
<organism evidence="1 2">
    <name type="scientific">Desulfacinum infernum DSM 9756</name>
    <dbReference type="NCBI Taxonomy" id="1121391"/>
    <lineage>
        <taxon>Bacteria</taxon>
        <taxon>Pseudomonadati</taxon>
        <taxon>Thermodesulfobacteriota</taxon>
        <taxon>Syntrophobacteria</taxon>
        <taxon>Syntrophobacterales</taxon>
        <taxon>Syntrophobacteraceae</taxon>
        <taxon>Desulfacinum</taxon>
    </lineage>
</organism>